<dbReference type="EMBL" id="UOEI01000025">
    <property type="protein sequence ID" value="VAV89958.1"/>
    <property type="molecule type" value="Genomic_DNA"/>
</dbReference>
<dbReference type="InterPro" id="IPR008257">
    <property type="entry name" value="Pept_M19"/>
</dbReference>
<dbReference type="GO" id="GO:0070573">
    <property type="term" value="F:metallodipeptidase activity"/>
    <property type="evidence" value="ECO:0007669"/>
    <property type="project" value="InterPro"/>
</dbReference>
<dbReference type="CDD" id="cd01301">
    <property type="entry name" value="rDP_like"/>
    <property type="match status" value="1"/>
</dbReference>
<dbReference type="PANTHER" id="PTHR10443">
    <property type="entry name" value="MICROSOMAL DIPEPTIDASE"/>
    <property type="match status" value="1"/>
</dbReference>
<dbReference type="GO" id="GO:0006508">
    <property type="term" value="P:proteolysis"/>
    <property type="evidence" value="ECO:0007669"/>
    <property type="project" value="InterPro"/>
</dbReference>
<dbReference type="Gene3D" id="3.20.20.140">
    <property type="entry name" value="Metal-dependent hydrolases"/>
    <property type="match status" value="1"/>
</dbReference>
<sequence>MPVVDGHNDLPWALRVRAGGDLSIADPSRELSGYHTDGPRLRAGGVGAQFWSVYVPSWQPKPFDSVMEQIELVEAMTSHDPVHLGRARTAEDAVAISRAGRTASLMGAEGGHAIENDLGKLRELSTRGVRYLTLTHGDTIEWADSATDVHRHGGLTEFGRTVVETMNDLGMVVDISHVSADTMRASLETTQRPVMASHSGARSVAPHPRNVPDDVLEAVARNDGVVMVNFYPPFVVESAALATMEMFAEARDLRSSFDTEDEFEAEIAHRRRERDIDRGTVGNVVDHIEHIVAVAGVDHVGLGSDFDGIDVTPVGLEDVSTYPAITMELIARGWSDPEIVKVLGSNALRVLAAND</sequence>
<reference evidence="1" key="1">
    <citation type="submission" date="2018-06" db="EMBL/GenBank/DDBJ databases">
        <authorList>
            <person name="Zhirakovskaya E."/>
        </authorList>
    </citation>
    <scope>NUCLEOTIDE SEQUENCE</scope>
</reference>
<dbReference type="AlphaFoldDB" id="A0A3B0RNZ0"/>
<dbReference type="PROSITE" id="PS51365">
    <property type="entry name" value="RENAL_DIPEPTIDASE_2"/>
    <property type="match status" value="1"/>
</dbReference>
<dbReference type="Pfam" id="PF01244">
    <property type="entry name" value="Peptidase_M19"/>
    <property type="match status" value="1"/>
</dbReference>
<gene>
    <name evidence="1" type="ORF">MNBD_ACTINO01-51</name>
</gene>
<protein>
    <submittedName>
        <fullName evidence="1">Zn-dependent dipeptidase-like protein</fullName>
    </submittedName>
</protein>
<evidence type="ECO:0000313" key="1">
    <source>
        <dbReference type="EMBL" id="VAV89958.1"/>
    </source>
</evidence>
<dbReference type="PANTHER" id="PTHR10443:SF12">
    <property type="entry name" value="DIPEPTIDASE"/>
    <property type="match status" value="1"/>
</dbReference>
<name>A0A3B0RNZ0_9ZZZZ</name>
<organism evidence="1">
    <name type="scientific">hydrothermal vent metagenome</name>
    <dbReference type="NCBI Taxonomy" id="652676"/>
    <lineage>
        <taxon>unclassified sequences</taxon>
        <taxon>metagenomes</taxon>
        <taxon>ecological metagenomes</taxon>
    </lineage>
</organism>
<accession>A0A3B0RNZ0</accession>
<dbReference type="SUPFAM" id="SSF51556">
    <property type="entry name" value="Metallo-dependent hydrolases"/>
    <property type="match status" value="1"/>
</dbReference>
<proteinExistence type="predicted"/>
<dbReference type="InterPro" id="IPR032466">
    <property type="entry name" value="Metal_Hydrolase"/>
</dbReference>